<comment type="caution">
    <text evidence="1">The sequence shown here is derived from an EMBL/GenBank/DDBJ whole genome shotgun (WGS) entry which is preliminary data.</text>
</comment>
<sequence length="264" mass="29700">EQQEGLHGRVNGYVGIKTPTRIPDMLGSEGNGMEYVNFRIEQWTNKFGASSLSTDAFLTADERRHVQNGEYYDWLREFAQDALTMNHSLSASGSTEHTSYTFGVGYMSDGGLAGSENFDRLTANIGLEYRVKNRAKVGMRAYMSHDLINHGSYDALLNAYYITPIVSRYEADGVTPTFTHRPGGRVNPFIQDENTKNESDGWSYNVSAYVAYDPVEHLTLKTQFATQYDGAVNGYWTGTYSQYGLGVNKPYASRSEGYNQNWVW</sequence>
<dbReference type="AlphaFoldDB" id="K1RU65"/>
<protein>
    <recommendedName>
        <fullName evidence="2">TonB-dependent receptor</fullName>
    </recommendedName>
</protein>
<organism evidence="1">
    <name type="scientific">human gut metagenome</name>
    <dbReference type="NCBI Taxonomy" id="408170"/>
    <lineage>
        <taxon>unclassified sequences</taxon>
        <taxon>metagenomes</taxon>
        <taxon>organismal metagenomes</taxon>
    </lineage>
</organism>
<dbReference type="SUPFAM" id="SSF56935">
    <property type="entry name" value="Porins"/>
    <property type="match status" value="1"/>
</dbReference>
<feature type="non-terminal residue" evidence="1">
    <location>
        <position position="264"/>
    </location>
</feature>
<feature type="non-terminal residue" evidence="1">
    <location>
        <position position="1"/>
    </location>
</feature>
<proteinExistence type="predicted"/>
<evidence type="ECO:0008006" key="2">
    <source>
        <dbReference type="Google" id="ProtNLM"/>
    </source>
</evidence>
<evidence type="ECO:0000313" key="1">
    <source>
        <dbReference type="EMBL" id="EKC52112.1"/>
    </source>
</evidence>
<dbReference type="EMBL" id="AJWY01011672">
    <property type="protein sequence ID" value="EKC52112.1"/>
    <property type="molecule type" value="Genomic_DNA"/>
</dbReference>
<accession>K1RU65</accession>
<gene>
    <name evidence="1" type="ORF">LEA_17058</name>
</gene>
<name>K1RU65_9ZZZZ</name>
<reference evidence="1" key="1">
    <citation type="journal article" date="2013" name="Environ. Microbiol.">
        <title>Microbiota from the distal guts of lean and obese adolescents exhibit partial functional redundancy besides clear differences in community structure.</title>
        <authorList>
            <person name="Ferrer M."/>
            <person name="Ruiz A."/>
            <person name="Lanza F."/>
            <person name="Haange S.B."/>
            <person name="Oberbach A."/>
            <person name="Till H."/>
            <person name="Bargiela R."/>
            <person name="Campoy C."/>
            <person name="Segura M.T."/>
            <person name="Richter M."/>
            <person name="von Bergen M."/>
            <person name="Seifert J."/>
            <person name="Suarez A."/>
        </authorList>
    </citation>
    <scope>NUCLEOTIDE SEQUENCE</scope>
</reference>